<dbReference type="InterPro" id="IPR027417">
    <property type="entry name" value="P-loop_NTPase"/>
</dbReference>
<accession>A0A7Y7IW26</accession>
<evidence type="ECO:0000313" key="3">
    <source>
        <dbReference type="Proteomes" id="UP000534870"/>
    </source>
</evidence>
<dbReference type="InterPro" id="IPR050678">
    <property type="entry name" value="DNA_Partitioning_ATPase"/>
</dbReference>
<dbReference type="SUPFAM" id="SSF52540">
    <property type="entry name" value="P-loop containing nucleoside triphosphate hydrolases"/>
    <property type="match status" value="1"/>
</dbReference>
<dbReference type="CDD" id="cd02042">
    <property type="entry name" value="ParAB_family"/>
    <property type="match status" value="1"/>
</dbReference>
<reference evidence="2 3" key="1">
    <citation type="submission" date="2020-06" db="EMBL/GenBank/DDBJ databases">
        <title>Description of novel acetic acid bacteria.</title>
        <authorList>
            <person name="Sombolestani A."/>
        </authorList>
    </citation>
    <scope>NUCLEOTIDE SEQUENCE [LARGE SCALE GENOMIC DNA]</scope>
    <source>
        <strain evidence="2 3">LMG 31431</strain>
    </source>
</reference>
<proteinExistence type="predicted"/>
<sequence length="368" mass="41264">MKILSIFNNKGGVGKTTLTYHLAHALAECGKKVLMIDLDPQCNLTIYSLSEENIANIWLPEDKFVDDFKSARGAVTESQFDELIKSTRSVHFSLKPIEDGTEELKSLPPPAVLKQNLHIIPGRLTLHMFESKVSERFSSVYSGDPLAIRTATSVRSLAEEYTKIHKYDIVILDTSPSLGALNRNILSQADAFLIPANPDLFSLYGIRNIGSALALWKRQYDSIFTLLSDVKRHNFSEKFVRFIGYTLYNAKKLQGAKSTNDLGIAKAHYNYANKIPDTIFSEIPKSQMIEIDENRLRESIGSGSIIHGHNTLPSMAQKYHLPMWELPSCGNLDSGDVSTISGNRKIYEATKESYQTFARDVIDRLMVV</sequence>
<evidence type="ECO:0000313" key="2">
    <source>
        <dbReference type="EMBL" id="NVN11420.1"/>
    </source>
</evidence>
<comment type="caution">
    <text evidence="2">The sequence shown here is derived from an EMBL/GenBank/DDBJ whole genome shotgun (WGS) entry which is preliminary data.</text>
</comment>
<name>A0A7Y7IW26_9PROT</name>
<dbReference type="Proteomes" id="UP000534870">
    <property type="component" value="Unassembled WGS sequence"/>
</dbReference>
<protein>
    <submittedName>
        <fullName evidence="2">AAA family ATPase</fullName>
    </submittedName>
</protein>
<dbReference type="RefSeq" id="WP_176640133.1">
    <property type="nucleotide sequence ID" value="NZ_JABXXP010000173.1"/>
</dbReference>
<dbReference type="PANTHER" id="PTHR13696:SF99">
    <property type="entry name" value="COBYRINIC ACID AC-DIAMIDE SYNTHASE"/>
    <property type="match status" value="1"/>
</dbReference>
<dbReference type="InterPro" id="IPR025669">
    <property type="entry name" value="AAA_dom"/>
</dbReference>
<dbReference type="Pfam" id="PF13614">
    <property type="entry name" value="AAA_31"/>
    <property type="match status" value="1"/>
</dbReference>
<evidence type="ECO:0000259" key="1">
    <source>
        <dbReference type="Pfam" id="PF13614"/>
    </source>
</evidence>
<dbReference type="PANTHER" id="PTHR13696">
    <property type="entry name" value="P-LOOP CONTAINING NUCLEOSIDE TRIPHOSPHATE HYDROLASE"/>
    <property type="match status" value="1"/>
</dbReference>
<dbReference type="EMBL" id="JABXXP010000173">
    <property type="protein sequence ID" value="NVN11420.1"/>
    <property type="molecule type" value="Genomic_DNA"/>
</dbReference>
<organism evidence="2 3">
    <name type="scientific">Nguyenibacter vanlangensis</name>
    <dbReference type="NCBI Taxonomy" id="1216886"/>
    <lineage>
        <taxon>Bacteria</taxon>
        <taxon>Pseudomonadati</taxon>
        <taxon>Pseudomonadota</taxon>
        <taxon>Alphaproteobacteria</taxon>
        <taxon>Acetobacterales</taxon>
        <taxon>Acetobacteraceae</taxon>
        <taxon>Nguyenibacter</taxon>
    </lineage>
</organism>
<dbReference type="AlphaFoldDB" id="A0A7Y7IW26"/>
<dbReference type="Gene3D" id="3.40.50.300">
    <property type="entry name" value="P-loop containing nucleotide triphosphate hydrolases"/>
    <property type="match status" value="1"/>
</dbReference>
<feature type="domain" description="AAA" evidence="1">
    <location>
        <begin position="1"/>
        <end position="219"/>
    </location>
</feature>
<gene>
    <name evidence="2" type="ORF">HUK84_09840</name>
</gene>